<name>A0ABQ9G231_9NEOP</name>
<evidence type="ECO:0000313" key="3">
    <source>
        <dbReference type="Proteomes" id="UP001159363"/>
    </source>
</evidence>
<dbReference type="Proteomes" id="UP001159363">
    <property type="component" value="Chromosome 15"/>
</dbReference>
<feature type="region of interest" description="Disordered" evidence="1">
    <location>
        <begin position="1"/>
        <end position="35"/>
    </location>
</feature>
<keyword evidence="3" id="KW-1185">Reference proteome</keyword>
<accession>A0ABQ9G231</accession>
<feature type="compositionally biased region" description="Basic and acidic residues" evidence="1">
    <location>
        <begin position="1"/>
        <end position="20"/>
    </location>
</feature>
<proteinExistence type="predicted"/>
<reference evidence="2 3" key="1">
    <citation type="submission" date="2023-02" db="EMBL/GenBank/DDBJ databases">
        <title>LHISI_Scaffold_Assembly.</title>
        <authorList>
            <person name="Stuart O.P."/>
            <person name="Cleave R."/>
            <person name="Magrath M.J.L."/>
            <person name="Mikheyev A.S."/>
        </authorList>
    </citation>
    <scope>NUCLEOTIDE SEQUENCE [LARGE SCALE GENOMIC DNA]</scope>
    <source>
        <strain evidence="2">Daus_M_001</strain>
        <tissue evidence="2">Leg muscle</tissue>
    </source>
</reference>
<sequence length="227" mass="24892">MRVKGEENRKSPGKPADQRHRAARFPHAGIRARPLRGNEPGLALIVEKAYHTNKPKNKTCLHSVVARPLPPAVYSFRSFTSGGKLVLAHCCTCSVHAAGVSNHRAALRKQECILTNRKRAARDPLHAVEALPTRVGANRFAILLPQGDDESAVERVTRLRGSELSTLTNIAPRAARPDTSRYHSPPIHLSLDFLSRPSSETDKGDTATCIKCAIAAKRKPLNWHAAF</sequence>
<evidence type="ECO:0000256" key="1">
    <source>
        <dbReference type="SAM" id="MobiDB-lite"/>
    </source>
</evidence>
<organism evidence="2 3">
    <name type="scientific">Dryococelus australis</name>
    <dbReference type="NCBI Taxonomy" id="614101"/>
    <lineage>
        <taxon>Eukaryota</taxon>
        <taxon>Metazoa</taxon>
        <taxon>Ecdysozoa</taxon>
        <taxon>Arthropoda</taxon>
        <taxon>Hexapoda</taxon>
        <taxon>Insecta</taxon>
        <taxon>Pterygota</taxon>
        <taxon>Neoptera</taxon>
        <taxon>Polyneoptera</taxon>
        <taxon>Phasmatodea</taxon>
        <taxon>Verophasmatodea</taxon>
        <taxon>Anareolatae</taxon>
        <taxon>Phasmatidae</taxon>
        <taxon>Eurycanthinae</taxon>
        <taxon>Dryococelus</taxon>
    </lineage>
</organism>
<dbReference type="EMBL" id="JARBHB010000016">
    <property type="protein sequence ID" value="KAJ8866535.1"/>
    <property type="molecule type" value="Genomic_DNA"/>
</dbReference>
<evidence type="ECO:0000313" key="2">
    <source>
        <dbReference type="EMBL" id="KAJ8866535.1"/>
    </source>
</evidence>
<protein>
    <submittedName>
        <fullName evidence="2">Uncharacterized protein</fullName>
    </submittedName>
</protein>
<comment type="caution">
    <text evidence="2">The sequence shown here is derived from an EMBL/GenBank/DDBJ whole genome shotgun (WGS) entry which is preliminary data.</text>
</comment>
<gene>
    <name evidence="2" type="ORF">PR048_032378</name>
</gene>